<dbReference type="Pfam" id="PF08281">
    <property type="entry name" value="Sigma70_r4_2"/>
    <property type="match status" value="1"/>
</dbReference>
<dbReference type="PANTHER" id="PTHR43133:SF8">
    <property type="entry name" value="RNA POLYMERASE SIGMA FACTOR HI_1459-RELATED"/>
    <property type="match status" value="1"/>
</dbReference>
<keyword evidence="4" id="KW-0238">DNA-binding</keyword>
<feature type="domain" description="RNA polymerase sigma-70 region 2" evidence="6">
    <location>
        <begin position="13"/>
        <end position="79"/>
    </location>
</feature>
<evidence type="ECO:0000313" key="9">
    <source>
        <dbReference type="Proteomes" id="UP000018877"/>
    </source>
</evidence>
<evidence type="ECO:0000256" key="4">
    <source>
        <dbReference type="ARBA" id="ARBA00023125"/>
    </source>
</evidence>
<dbReference type="Gene3D" id="1.10.1740.10">
    <property type="match status" value="1"/>
</dbReference>
<keyword evidence="2" id="KW-0805">Transcription regulation</keyword>
<proteinExistence type="inferred from homology"/>
<evidence type="ECO:0000256" key="5">
    <source>
        <dbReference type="ARBA" id="ARBA00023163"/>
    </source>
</evidence>
<evidence type="ECO:0000259" key="6">
    <source>
        <dbReference type="Pfam" id="PF04542"/>
    </source>
</evidence>
<evidence type="ECO:0000313" key="8">
    <source>
        <dbReference type="EMBL" id="ETI66743.1"/>
    </source>
</evidence>
<comment type="similarity">
    <text evidence="1">Belongs to the sigma-70 factor family. ECF subfamily.</text>
</comment>
<feature type="domain" description="RNA polymerase sigma factor 70 region 4 type 2" evidence="7">
    <location>
        <begin position="113"/>
        <end position="161"/>
    </location>
</feature>
<dbReference type="GO" id="GO:0006352">
    <property type="term" value="P:DNA-templated transcription initiation"/>
    <property type="evidence" value="ECO:0007669"/>
    <property type="project" value="InterPro"/>
</dbReference>
<keyword evidence="3" id="KW-0731">Sigma factor</keyword>
<dbReference type="PANTHER" id="PTHR43133">
    <property type="entry name" value="RNA POLYMERASE ECF-TYPE SIGMA FACTO"/>
    <property type="match status" value="1"/>
</dbReference>
<accession>A0AB94II85</accession>
<reference evidence="8 9" key="1">
    <citation type="journal article" date="2014" name="Environ. Microbiol.">
        <title>The nitrate-ammonifying and nosZ-carrying bacterium Bacillus vireti is a potent source and sink for nitric and nitrous oxide under high nitrate conditions.</title>
        <authorList>
            <person name="Mania D."/>
            <person name="Heylen K."/>
            <person name="van Spanning R.J."/>
            <person name="Frostegard A."/>
        </authorList>
    </citation>
    <scope>NUCLEOTIDE SEQUENCE [LARGE SCALE GENOMIC DNA]</scope>
    <source>
        <strain evidence="8 9">LMG 21834</strain>
    </source>
</reference>
<dbReference type="Pfam" id="PF04542">
    <property type="entry name" value="Sigma70_r2"/>
    <property type="match status" value="1"/>
</dbReference>
<dbReference type="InterPro" id="IPR036388">
    <property type="entry name" value="WH-like_DNA-bd_sf"/>
</dbReference>
<dbReference type="InterPro" id="IPR039425">
    <property type="entry name" value="RNA_pol_sigma-70-like"/>
</dbReference>
<dbReference type="AlphaFoldDB" id="A0AB94II85"/>
<dbReference type="GO" id="GO:0003677">
    <property type="term" value="F:DNA binding"/>
    <property type="evidence" value="ECO:0007669"/>
    <property type="project" value="UniProtKB-KW"/>
</dbReference>
<sequence length="177" mass="21116">MSKDKEELVMDWYEQYYDHIYRFILFMIGDKQSCEDLVHDTFLRAFTGLERFENRSAAKTWLFGIARYLVLDEIRKRKRKRLFNVIGFSHEIPSSINVEQLIENREIILQQMQYIQSLKPNYRLVITLLKIEECSTKEAAEILDWSEAKVRKTLSRAMQSLRKMNEKGGETRGEQPI</sequence>
<evidence type="ECO:0000259" key="7">
    <source>
        <dbReference type="Pfam" id="PF08281"/>
    </source>
</evidence>
<evidence type="ECO:0000256" key="3">
    <source>
        <dbReference type="ARBA" id="ARBA00023082"/>
    </source>
</evidence>
<organism evidence="8 9">
    <name type="scientific">Neobacillus vireti LMG 21834</name>
    <dbReference type="NCBI Taxonomy" id="1131730"/>
    <lineage>
        <taxon>Bacteria</taxon>
        <taxon>Bacillati</taxon>
        <taxon>Bacillota</taxon>
        <taxon>Bacilli</taxon>
        <taxon>Bacillales</taxon>
        <taxon>Bacillaceae</taxon>
        <taxon>Neobacillus</taxon>
    </lineage>
</organism>
<evidence type="ECO:0000256" key="2">
    <source>
        <dbReference type="ARBA" id="ARBA00023015"/>
    </source>
</evidence>
<keyword evidence="9" id="KW-1185">Reference proteome</keyword>
<dbReference type="CDD" id="cd06171">
    <property type="entry name" value="Sigma70_r4"/>
    <property type="match status" value="1"/>
</dbReference>
<comment type="caution">
    <text evidence="8">The sequence shown here is derived from an EMBL/GenBank/DDBJ whole genome shotgun (WGS) entry which is preliminary data.</text>
</comment>
<dbReference type="RefSeq" id="WP_024030417.1">
    <property type="nucleotide sequence ID" value="NZ_ALAN01000122.1"/>
</dbReference>
<dbReference type="InterPro" id="IPR013324">
    <property type="entry name" value="RNA_pol_sigma_r3/r4-like"/>
</dbReference>
<dbReference type="SUPFAM" id="SSF88659">
    <property type="entry name" value="Sigma3 and sigma4 domains of RNA polymerase sigma factors"/>
    <property type="match status" value="1"/>
</dbReference>
<protein>
    <submittedName>
        <fullName evidence="8">ECF subfamily RNA polymerase sigma-24 subunit</fullName>
    </submittedName>
</protein>
<dbReference type="SUPFAM" id="SSF88946">
    <property type="entry name" value="Sigma2 domain of RNA polymerase sigma factors"/>
    <property type="match status" value="1"/>
</dbReference>
<dbReference type="Gene3D" id="1.10.10.10">
    <property type="entry name" value="Winged helix-like DNA-binding domain superfamily/Winged helix DNA-binding domain"/>
    <property type="match status" value="1"/>
</dbReference>
<dbReference type="InterPro" id="IPR014284">
    <property type="entry name" value="RNA_pol_sigma-70_dom"/>
</dbReference>
<dbReference type="InterPro" id="IPR013325">
    <property type="entry name" value="RNA_pol_sigma_r2"/>
</dbReference>
<keyword evidence="5" id="KW-0804">Transcription</keyword>
<dbReference type="InterPro" id="IPR013249">
    <property type="entry name" value="RNA_pol_sigma70_r4_t2"/>
</dbReference>
<dbReference type="InterPro" id="IPR007627">
    <property type="entry name" value="RNA_pol_sigma70_r2"/>
</dbReference>
<name>A0AB94II85_9BACI</name>
<evidence type="ECO:0000256" key="1">
    <source>
        <dbReference type="ARBA" id="ARBA00010641"/>
    </source>
</evidence>
<dbReference type="Proteomes" id="UP000018877">
    <property type="component" value="Unassembled WGS sequence"/>
</dbReference>
<dbReference type="GO" id="GO:0016987">
    <property type="term" value="F:sigma factor activity"/>
    <property type="evidence" value="ECO:0007669"/>
    <property type="project" value="UniProtKB-KW"/>
</dbReference>
<dbReference type="EMBL" id="ALAN01000122">
    <property type="protein sequence ID" value="ETI66743.1"/>
    <property type="molecule type" value="Genomic_DNA"/>
</dbReference>
<gene>
    <name evidence="8" type="ORF">BAVI_21263</name>
</gene>
<dbReference type="NCBIfam" id="TIGR02937">
    <property type="entry name" value="sigma70-ECF"/>
    <property type="match status" value="1"/>
</dbReference>